<protein>
    <submittedName>
        <fullName evidence="2">Uncharacterized protein</fullName>
    </submittedName>
</protein>
<sequence length="144" mass="15220">MQQKGGRPSNWGLALPATTGGGQAAATKRQGKTKRRRLADRKLRLSSHSHWSWPSSRNERQPAAPEAQRGSEASAGGPPPLSEGERPAGASHHGEGTEEEPLGEEPQGRRAPKGGETEAWPAISPPPSSLFLVRNAPPPPRGPP</sequence>
<gene>
    <name evidence="2" type="ORF">PCOR1329_LOCUS13888</name>
</gene>
<name>A0ABN9QPX5_9DINO</name>
<comment type="caution">
    <text evidence="2">The sequence shown here is derived from an EMBL/GenBank/DDBJ whole genome shotgun (WGS) entry which is preliminary data.</text>
</comment>
<feature type="region of interest" description="Disordered" evidence="1">
    <location>
        <begin position="1"/>
        <end position="144"/>
    </location>
</feature>
<accession>A0ABN9QPX5</accession>
<evidence type="ECO:0000256" key="1">
    <source>
        <dbReference type="SAM" id="MobiDB-lite"/>
    </source>
</evidence>
<feature type="compositionally biased region" description="Basic residues" evidence="1">
    <location>
        <begin position="29"/>
        <end position="47"/>
    </location>
</feature>
<proteinExistence type="predicted"/>
<organism evidence="2 3">
    <name type="scientific">Prorocentrum cordatum</name>
    <dbReference type="NCBI Taxonomy" id="2364126"/>
    <lineage>
        <taxon>Eukaryota</taxon>
        <taxon>Sar</taxon>
        <taxon>Alveolata</taxon>
        <taxon>Dinophyceae</taxon>
        <taxon>Prorocentrales</taxon>
        <taxon>Prorocentraceae</taxon>
        <taxon>Prorocentrum</taxon>
    </lineage>
</organism>
<evidence type="ECO:0000313" key="3">
    <source>
        <dbReference type="Proteomes" id="UP001189429"/>
    </source>
</evidence>
<reference evidence="2" key="1">
    <citation type="submission" date="2023-10" db="EMBL/GenBank/DDBJ databases">
        <authorList>
            <person name="Chen Y."/>
            <person name="Shah S."/>
            <person name="Dougan E. K."/>
            <person name="Thang M."/>
            <person name="Chan C."/>
        </authorList>
    </citation>
    <scope>NUCLEOTIDE SEQUENCE [LARGE SCALE GENOMIC DNA]</scope>
</reference>
<dbReference type="EMBL" id="CAUYUJ010004120">
    <property type="protein sequence ID" value="CAK0808232.1"/>
    <property type="molecule type" value="Genomic_DNA"/>
</dbReference>
<feature type="compositionally biased region" description="Low complexity" evidence="1">
    <location>
        <begin position="12"/>
        <end position="28"/>
    </location>
</feature>
<evidence type="ECO:0000313" key="2">
    <source>
        <dbReference type="EMBL" id="CAK0808232.1"/>
    </source>
</evidence>
<dbReference type="Proteomes" id="UP001189429">
    <property type="component" value="Unassembled WGS sequence"/>
</dbReference>
<keyword evidence="3" id="KW-1185">Reference proteome</keyword>